<keyword evidence="2" id="KW-1185">Reference proteome</keyword>
<gene>
    <name evidence="1" type="ORF">M2650_01640</name>
</gene>
<dbReference type="InterPro" id="IPR006597">
    <property type="entry name" value="Sel1-like"/>
</dbReference>
<dbReference type="EMBL" id="JAMBEP010000001">
    <property type="protein sequence ID" value="MCL1633349.1"/>
    <property type="molecule type" value="Genomic_DNA"/>
</dbReference>
<evidence type="ECO:0008006" key="3">
    <source>
        <dbReference type="Google" id="ProtNLM"/>
    </source>
</evidence>
<dbReference type="PANTHER" id="PTHR11102">
    <property type="entry name" value="SEL-1-LIKE PROTEIN"/>
    <property type="match status" value="1"/>
</dbReference>
<protein>
    <recommendedName>
        <fullName evidence="3">Sel1 repeat family protein</fullName>
    </recommendedName>
</protein>
<dbReference type="InterPro" id="IPR050767">
    <property type="entry name" value="Sel1_AlgK"/>
</dbReference>
<dbReference type="SMART" id="SM00671">
    <property type="entry name" value="SEL1"/>
    <property type="match status" value="3"/>
</dbReference>
<dbReference type="RefSeq" id="WP_249470372.1">
    <property type="nucleotide sequence ID" value="NZ_JAMBEP010000001.1"/>
</dbReference>
<dbReference type="InterPro" id="IPR011990">
    <property type="entry name" value="TPR-like_helical_dom_sf"/>
</dbReference>
<dbReference type="PANTHER" id="PTHR11102:SF160">
    <property type="entry name" value="ERAD-ASSOCIATED E3 UBIQUITIN-PROTEIN LIGASE COMPONENT HRD3"/>
    <property type="match status" value="1"/>
</dbReference>
<sequence>MTPAATTEQELAGLRNAIDSGDPEAMYRVATALAAKGDAEQAFAMHKRAAIEGHALAQIAAARMLLQGNGCLADPRTAVYWLRRAEAAGQAEASYYLAFVSLGGVAMPRDGRINERVLSAVQGEYPLALRAAAIHFGRKRHEVDQSSCVRLLDRAASFGDVISAQLLAERLARGEGCSLQPEAARRIARRLAELGVPTLPDIAVTLTDAPAEGHAKAPPPGTIALEDNLHAVPTQLLSSEPRVMQIDGLLSADECRLLIASAPHRAKSPVSLDIDIGYEDLALRLVELRMARSARMELAQAEPLLLSRFDAGQPYLPREPKQDRSGAATRAGERIRTIHVFLNEVRGGGGIVFDASGPIAAAAGRAVIVDGIEPEPTPERIVRSGPKWLATLRFRHRRYRDA</sequence>
<organism evidence="1 2">
    <name type="scientific">Luteimonas galliterrae</name>
    <dbReference type="NCBI Taxonomy" id="2940486"/>
    <lineage>
        <taxon>Bacteria</taxon>
        <taxon>Pseudomonadati</taxon>
        <taxon>Pseudomonadota</taxon>
        <taxon>Gammaproteobacteria</taxon>
        <taxon>Lysobacterales</taxon>
        <taxon>Lysobacteraceae</taxon>
        <taxon>Luteimonas</taxon>
    </lineage>
</organism>
<evidence type="ECO:0000313" key="1">
    <source>
        <dbReference type="EMBL" id="MCL1633349.1"/>
    </source>
</evidence>
<reference evidence="1 2" key="1">
    <citation type="submission" date="2022-05" db="EMBL/GenBank/DDBJ databases">
        <title>Luteimonas sp. SX5, whole genome shotgun sequencing project.</title>
        <authorList>
            <person name="Zhao G."/>
            <person name="Shen L."/>
        </authorList>
    </citation>
    <scope>NUCLEOTIDE SEQUENCE [LARGE SCALE GENOMIC DNA]</scope>
    <source>
        <strain evidence="1 2">SX5</strain>
    </source>
</reference>
<accession>A0ABT0MGF4</accession>
<evidence type="ECO:0000313" key="2">
    <source>
        <dbReference type="Proteomes" id="UP001431217"/>
    </source>
</evidence>
<dbReference type="Gene3D" id="1.25.40.10">
    <property type="entry name" value="Tetratricopeptide repeat domain"/>
    <property type="match status" value="1"/>
</dbReference>
<comment type="caution">
    <text evidence="1">The sequence shown here is derived from an EMBL/GenBank/DDBJ whole genome shotgun (WGS) entry which is preliminary data.</text>
</comment>
<dbReference type="Proteomes" id="UP001431217">
    <property type="component" value="Unassembled WGS sequence"/>
</dbReference>
<name>A0ABT0MGF4_9GAMM</name>
<proteinExistence type="predicted"/>
<dbReference type="SUPFAM" id="SSF81901">
    <property type="entry name" value="HCP-like"/>
    <property type="match status" value="1"/>
</dbReference>
<dbReference type="Gene3D" id="2.60.120.620">
    <property type="entry name" value="q2cbj1_9rhob like domain"/>
    <property type="match status" value="1"/>
</dbReference>